<evidence type="ECO:0000256" key="3">
    <source>
        <dbReference type="ARBA" id="ARBA00022737"/>
    </source>
</evidence>
<evidence type="ECO:0000313" key="11">
    <source>
        <dbReference type="Proteomes" id="UP000078561"/>
    </source>
</evidence>
<evidence type="ECO:0000256" key="6">
    <source>
        <dbReference type="ARBA" id="ARBA00023242"/>
    </source>
</evidence>
<dbReference type="AlphaFoldDB" id="A0A163JGP6"/>
<evidence type="ECO:0000256" key="7">
    <source>
        <dbReference type="PROSITE-ProRule" id="PRU00042"/>
    </source>
</evidence>
<evidence type="ECO:0000259" key="9">
    <source>
        <dbReference type="PROSITE" id="PS50157"/>
    </source>
</evidence>
<dbReference type="GO" id="GO:0000981">
    <property type="term" value="F:DNA-binding transcription factor activity, RNA polymerase II-specific"/>
    <property type="evidence" value="ECO:0007669"/>
    <property type="project" value="TreeGrafter"/>
</dbReference>
<dbReference type="OrthoDB" id="8117402at2759"/>
<evidence type="ECO:0000256" key="8">
    <source>
        <dbReference type="SAM" id="MobiDB-lite"/>
    </source>
</evidence>
<organism evidence="10">
    <name type="scientific">Absidia glauca</name>
    <name type="common">Pin mould</name>
    <dbReference type="NCBI Taxonomy" id="4829"/>
    <lineage>
        <taxon>Eukaryota</taxon>
        <taxon>Fungi</taxon>
        <taxon>Fungi incertae sedis</taxon>
        <taxon>Mucoromycota</taxon>
        <taxon>Mucoromycotina</taxon>
        <taxon>Mucoromycetes</taxon>
        <taxon>Mucorales</taxon>
        <taxon>Cunninghamellaceae</taxon>
        <taxon>Absidia</taxon>
    </lineage>
</organism>
<dbReference type="SUPFAM" id="SSF57667">
    <property type="entry name" value="beta-beta-alpha zinc fingers"/>
    <property type="match status" value="2"/>
</dbReference>
<dbReference type="STRING" id="4829.A0A163JGP6"/>
<dbReference type="InterPro" id="IPR050527">
    <property type="entry name" value="Snail/Krueppel_Znf"/>
</dbReference>
<keyword evidence="2" id="KW-0479">Metal-binding</keyword>
<dbReference type="Pfam" id="PF00096">
    <property type="entry name" value="zf-C2H2"/>
    <property type="match status" value="1"/>
</dbReference>
<dbReference type="GO" id="GO:0005634">
    <property type="term" value="C:nucleus"/>
    <property type="evidence" value="ECO:0007669"/>
    <property type="project" value="UniProtKB-SubCell"/>
</dbReference>
<accession>A0A163JGP6</accession>
<evidence type="ECO:0000256" key="1">
    <source>
        <dbReference type="ARBA" id="ARBA00004123"/>
    </source>
</evidence>
<dbReference type="InterPro" id="IPR013087">
    <property type="entry name" value="Znf_C2H2_type"/>
</dbReference>
<evidence type="ECO:0000256" key="4">
    <source>
        <dbReference type="ARBA" id="ARBA00022771"/>
    </source>
</evidence>
<dbReference type="GO" id="GO:0008270">
    <property type="term" value="F:zinc ion binding"/>
    <property type="evidence" value="ECO:0007669"/>
    <property type="project" value="UniProtKB-KW"/>
</dbReference>
<dbReference type="GO" id="GO:0000978">
    <property type="term" value="F:RNA polymerase II cis-regulatory region sequence-specific DNA binding"/>
    <property type="evidence" value="ECO:0007669"/>
    <property type="project" value="TreeGrafter"/>
</dbReference>
<name>A0A163JGP6_ABSGL</name>
<dbReference type="PROSITE" id="PS00028">
    <property type="entry name" value="ZINC_FINGER_C2H2_1"/>
    <property type="match status" value="3"/>
</dbReference>
<gene>
    <name evidence="10" type="primary">ABSGL_04834.1 scaffold 6035</name>
</gene>
<keyword evidence="11" id="KW-1185">Reference proteome</keyword>
<dbReference type="PANTHER" id="PTHR24388:SF54">
    <property type="entry name" value="PROTEIN ESCARGOT"/>
    <property type="match status" value="1"/>
</dbReference>
<reference evidence="10" key="1">
    <citation type="submission" date="2016-04" db="EMBL/GenBank/DDBJ databases">
        <authorList>
            <person name="Evans L.H."/>
            <person name="Alamgir A."/>
            <person name="Owens N."/>
            <person name="Weber N.D."/>
            <person name="Virtaneva K."/>
            <person name="Barbian K."/>
            <person name="Babar A."/>
            <person name="Rosenke K."/>
        </authorList>
    </citation>
    <scope>NUCLEOTIDE SEQUENCE [LARGE SCALE GENOMIC DNA]</scope>
    <source>
        <strain evidence="10">CBS 101.48</strain>
    </source>
</reference>
<sequence length="391" mass="43916">MASFTSSVEQIISQAGVMNSSSSAASVPIMDLNTLFEHFDGEFEEFLIVYLLLLATNTDTGEQPLPPLDSTSYPTAVKSSTNPTTDHLMQSLLYSSQPSLHASSPALLQQQQYSPMVSTPCLDALTPAVGCLVDSPMMTTPYMDPLIGSHFSTPISSSSNMLAIDTTDLVLDHLDQYFTTAIDSPLTSVNPSQLTLEQYQRPTMTLPQLQPRQQPAKDDEDDSLFPPLSHEQQQQLHTSSHSVPENDLDVLFDDLFTTGDTFPSNEVQQYQDTPDSHSHKRAADSMNQADLEKMVKHAKTNADRQFLCELCDRGFSRRYNLGTHIKTHFKLRTKPFDCDLCPMKFDRKHDCLRHISTVHKGERLHTCHKCTISFSRRDALHRHHAQKHPKK</sequence>
<evidence type="ECO:0000256" key="5">
    <source>
        <dbReference type="ARBA" id="ARBA00022833"/>
    </source>
</evidence>
<protein>
    <recommendedName>
        <fullName evidence="9">C2H2-type domain-containing protein</fullName>
    </recommendedName>
</protein>
<feature type="domain" description="C2H2-type" evidence="9">
    <location>
        <begin position="336"/>
        <end position="364"/>
    </location>
</feature>
<dbReference type="Gene3D" id="3.30.160.60">
    <property type="entry name" value="Classic Zinc Finger"/>
    <property type="match status" value="2"/>
</dbReference>
<dbReference type="InParanoid" id="A0A163JGP6"/>
<dbReference type="InterPro" id="IPR036236">
    <property type="entry name" value="Znf_C2H2_sf"/>
</dbReference>
<dbReference type="PANTHER" id="PTHR24388">
    <property type="entry name" value="ZINC FINGER PROTEIN"/>
    <property type="match status" value="1"/>
</dbReference>
<feature type="compositionally biased region" description="Polar residues" evidence="8">
    <location>
        <begin position="230"/>
        <end position="243"/>
    </location>
</feature>
<comment type="subcellular location">
    <subcellularLocation>
        <location evidence="1">Nucleus</location>
    </subcellularLocation>
</comment>
<keyword evidence="6" id="KW-0539">Nucleus</keyword>
<feature type="compositionally biased region" description="Polar residues" evidence="8">
    <location>
        <begin position="69"/>
        <end position="82"/>
    </location>
</feature>
<feature type="domain" description="C2H2-type" evidence="9">
    <location>
        <begin position="306"/>
        <end position="333"/>
    </location>
</feature>
<dbReference type="SMART" id="SM00355">
    <property type="entry name" value="ZnF_C2H2"/>
    <property type="match status" value="3"/>
</dbReference>
<evidence type="ECO:0000256" key="2">
    <source>
        <dbReference type="ARBA" id="ARBA00022723"/>
    </source>
</evidence>
<feature type="region of interest" description="Disordered" evidence="8">
    <location>
        <begin position="63"/>
        <end position="82"/>
    </location>
</feature>
<feature type="region of interest" description="Disordered" evidence="8">
    <location>
        <begin position="206"/>
        <end position="244"/>
    </location>
</feature>
<keyword evidence="5" id="KW-0862">Zinc</keyword>
<dbReference type="Proteomes" id="UP000078561">
    <property type="component" value="Unassembled WGS sequence"/>
</dbReference>
<dbReference type="PROSITE" id="PS50157">
    <property type="entry name" value="ZINC_FINGER_C2H2_2"/>
    <property type="match status" value="3"/>
</dbReference>
<feature type="domain" description="C2H2-type" evidence="9">
    <location>
        <begin position="365"/>
        <end position="391"/>
    </location>
</feature>
<keyword evidence="3" id="KW-0677">Repeat</keyword>
<evidence type="ECO:0000313" key="10">
    <source>
        <dbReference type="EMBL" id="SAL99233.1"/>
    </source>
</evidence>
<dbReference type="OMA" id="CHKCTIS"/>
<dbReference type="EMBL" id="LT552594">
    <property type="protein sequence ID" value="SAL99233.1"/>
    <property type="molecule type" value="Genomic_DNA"/>
</dbReference>
<proteinExistence type="predicted"/>
<keyword evidence="4 7" id="KW-0863">Zinc-finger</keyword>